<organism evidence="2 3">
    <name type="scientific">Sphingobacterium zhuxiongii</name>
    <dbReference type="NCBI Taxonomy" id="2662364"/>
    <lineage>
        <taxon>Bacteria</taxon>
        <taxon>Pseudomonadati</taxon>
        <taxon>Bacteroidota</taxon>
        <taxon>Sphingobacteriia</taxon>
        <taxon>Sphingobacteriales</taxon>
        <taxon>Sphingobacteriaceae</taxon>
        <taxon>Sphingobacterium</taxon>
    </lineage>
</organism>
<dbReference type="SUPFAM" id="SSF52266">
    <property type="entry name" value="SGNH hydrolase"/>
    <property type="match status" value="1"/>
</dbReference>
<evidence type="ECO:0000259" key="1">
    <source>
        <dbReference type="Pfam" id="PF13472"/>
    </source>
</evidence>
<dbReference type="GO" id="GO:0004622">
    <property type="term" value="F:phosphatidylcholine lysophospholipase activity"/>
    <property type="evidence" value="ECO:0007669"/>
    <property type="project" value="TreeGrafter"/>
</dbReference>
<dbReference type="InterPro" id="IPR036514">
    <property type="entry name" value="SGNH_hydro_sf"/>
</dbReference>
<dbReference type="RefSeq" id="WP_153509240.1">
    <property type="nucleotide sequence ID" value="NZ_CP045652.1"/>
</dbReference>
<protein>
    <submittedName>
        <fullName evidence="2">Esterase</fullName>
    </submittedName>
</protein>
<keyword evidence="3" id="KW-1185">Reference proteome</keyword>
<dbReference type="EMBL" id="CP045652">
    <property type="protein sequence ID" value="QGA24918.1"/>
    <property type="molecule type" value="Genomic_DNA"/>
</dbReference>
<dbReference type="Pfam" id="PF13472">
    <property type="entry name" value="Lipase_GDSL_2"/>
    <property type="match status" value="1"/>
</dbReference>
<dbReference type="PANTHER" id="PTHR30383:SF5">
    <property type="entry name" value="SGNH HYDROLASE-TYPE ESTERASE DOMAIN-CONTAINING PROTEIN"/>
    <property type="match status" value="1"/>
</dbReference>
<evidence type="ECO:0000313" key="3">
    <source>
        <dbReference type="Proteomes" id="UP000326921"/>
    </source>
</evidence>
<dbReference type="InterPro" id="IPR013830">
    <property type="entry name" value="SGNH_hydro"/>
</dbReference>
<dbReference type="AlphaFoldDB" id="A0A5Q0QB60"/>
<name>A0A5Q0QB60_9SPHI</name>
<accession>A0A5Q0QB60</accession>
<feature type="domain" description="SGNH hydrolase-type esterase" evidence="1">
    <location>
        <begin position="24"/>
        <end position="185"/>
    </location>
</feature>
<dbReference type="Gene3D" id="3.40.50.1110">
    <property type="entry name" value="SGNH hydrolase"/>
    <property type="match status" value="1"/>
</dbReference>
<gene>
    <name evidence="2" type="ORF">GFH32_00660</name>
</gene>
<reference evidence="2 3" key="1">
    <citation type="submission" date="2019-10" db="EMBL/GenBank/DDBJ databases">
        <authorList>
            <person name="Dong K."/>
        </authorList>
    </citation>
    <scope>NUCLEOTIDE SEQUENCE [LARGE SCALE GENOMIC DNA]</scope>
    <source>
        <strain evidence="3">dk4302</strain>
    </source>
</reference>
<sequence>MKNRIYLIGILLLCFFTSCRSSYQVLNKGIAGNNSSDLLARVDKDVVANNPDLVILMVGSNDMINSKKFISINDYLSNLDSIVNLIKAGRPKVKLVVSSILPVEESYLFQRHDPEKFPVKPNTKISQLNSAIEQFAKKENLIFIPLYDEFVKYGTNYTSQESLLVNSKNNTVDDGVHPTADGYKIIGDYFYRQLKEKKLLRRNMLIVCFGDSITYGAFMLGRGTSEGDTYPAVLLRNLNQSKKVN</sequence>
<dbReference type="PROSITE" id="PS51257">
    <property type="entry name" value="PROKAR_LIPOPROTEIN"/>
    <property type="match status" value="1"/>
</dbReference>
<dbReference type="Proteomes" id="UP000326921">
    <property type="component" value="Chromosome"/>
</dbReference>
<dbReference type="InterPro" id="IPR051532">
    <property type="entry name" value="Ester_Hydrolysis_Enzymes"/>
</dbReference>
<dbReference type="PANTHER" id="PTHR30383">
    <property type="entry name" value="THIOESTERASE 1/PROTEASE 1/LYSOPHOSPHOLIPASE L1"/>
    <property type="match status" value="1"/>
</dbReference>
<evidence type="ECO:0000313" key="2">
    <source>
        <dbReference type="EMBL" id="QGA24918.1"/>
    </source>
</evidence>
<dbReference type="KEGG" id="sphe:GFH32_00660"/>
<proteinExistence type="predicted"/>